<dbReference type="Proteomes" id="UP000619355">
    <property type="component" value="Unassembled WGS sequence"/>
</dbReference>
<evidence type="ECO:0000313" key="2">
    <source>
        <dbReference type="Proteomes" id="UP000619355"/>
    </source>
</evidence>
<name>A0A919EUI9_9ACTN</name>
<keyword evidence="2" id="KW-1185">Reference proteome</keyword>
<comment type="caution">
    <text evidence="1">The sequence shown here is derived from an EMBL/GenBank/DDBJ whole genome shotgun (WGS) entry which is preliminary data.</text>
</comment>
<sequence length="61" mass="6282">MRRWAAATGDAHAASLAVLAVGDAADAASADNLQTHGGMGFTWEASAHVPLKPARTRRALL</sequence>
<accession>A0A919EUI9</accession>
<reference evidence="2" key="1">
    <citation type="journal article" date="2019" name="Int. J. Syst. Evol. Microbiol.">
        <title>The Global Catalogue of Microorganisms (GCM) 10K type strain sequencing project: providing services to taxonomists for standard genome sequencing and annotation.</title>
        <authorList>
            <consortium name="The Broad Institute Genomics Platform"/>
            <consortium name="The Broad Institute Genome Sequencing Center for Infectious Disease"/>
            <person name="Wu L."/>
            <person name="Ma J."/>
        </authorList>
    </citation>
    <scope>NUCLEOTIDE SEQUENCE [LARGE SCALE GENOMIC DNA]</scope>
    <source>
        <strain evidence="2">JCM 4253</strain>
    </source>
</reference>
<dbReference type="GO" id="GO:0016627">
    <property type="term" value="F:oxidoreductase activity, acting on the CH-CH group of donors"/>
    <property type="evidence" value="ECO:0007669"/>
    <property type="project" value="InterPro"/>
</dbReference>
<dbReference type="Gene3D" id="1.20.140.10">
    <property type="entry name" value="Butyryl-CoA Dehydrogenase, subunit A, domain 3"/>
    <property type="match status" value="1"/>
</dbReference>
<proteinExistence type="predicted"/>
<dbReference type="EMBL" id="BNBF01000003">
    <property type="protein sequence ID" value="GHG41267.1"/>
    <property type="molecule type" value="Genomic_DNA"/>
</dbReference>
<evidence type="ECO:0008006" key="3">
    <source>
        <dbReference type="Google" id="ProtNLM"/>
    </source>
</evidence>
<evidence type="ECO:0000313" key="1">
    <source>
        <dbReference type="EMBL" id="GHG41267.1"/>
    </source>
</evidence>
<protein>
    <recommendedName>
        <fullName evidence="3">Acyl-CoA dehydrogenase</fullName>
    </recommendedName>
</protein>
<dbReference type="RefSeq" id="WP_189979646.1">
    <property type="nucleotide sequence ID" value="NZ_BNBF01000003.1"/>
</dbReference>
<gene>
    <name evidence="1" type="ORF">GCM10018980_16260</name>
</gene>
<dbReference type="SUPFAM" id="SSF47203">
    <property type="entry name" value="Acyl-CoA dehydrogenase C-terminal domain-like"/>
    <property type="match status" value="1"/>
</dbReference>
<organism evidence="1 2">
    <name type="scientific">Streptomyces capoamus</name>
    <dbReference type="NCBI Taxonomy" id="68183"/>
    <lineage>
        <taxon>Bacteria</taxon>
        <taxon>Bacillati</taxon>
        <taxon>Actinomycetota</taxon>
        <taxon>Actinomycetes</taxon>
        <taxon>Kitasatosporales</taxon>
        <taxon>Streptomycetaceae</taxon>
        <taxon>Streptomyces</taxon>
    </lineage>
</organism>
<dbReference type="InterPro" id="IPR036250">
    <property type="entry name" value="AcylCo_DH-like_C"/>
</dbReference>
<dbReference type="AlphaFoldDB" id="A0A919EUI9"/>